<accession>A8P385</accession>
<comment type="caution">
    <text evidence="1">The sequence shown here is derived from an EMBL/GenBank/DDBJ whole genome shotgun (WGS) entry which is preliminary data.</text>
</comment>
<dbReference type="OrthoDB" id="2891025at2759"/>
<sequence>MFFKLSSPLTLVLGETLASTLPFKFYTNSNLSFIPSLMFHAAALSTTLIVPSHAQIPAGTTALAEWFTNLIPSVIPNTTTNWIPPFEDGTFAEDIVVHFNGRVIEGRENMKTYWTGLSANIVARVDAYVIEPTQTVAFTTDVEGREGWVVATGKTWLQTKQGEVYTDGGASAWVVVKWDQVLEKRVVKEWREVNTPPNFPNYPWS</sequence>
<name>A8P385_COPC7</name>
<evidence type="ECO:0000313" key="2">
    <source>
        <dbReference type="Proteomes" id="UP000001861"/>
    </source>
</evidence>
<dbReference type="GeneID" id="6015084"/>
<gene>
    <name evidence="1" type="ORF">CC1G_10734</name>
</gene>
<dbReference type="Proteomes" id="UP000001861">
    <property type="component" value="Unassembled WGS sequence"/>
</dbReference>
<protein>
    <recommendedName>
        <fullName evidence="3">SnoaL-like domain-containing protein</fullName>
    </recommendedName>
</protein>
<dbReference type="InParanoid" id="A8P385"/>
<evidence type="ECO:0000313" key="1">
    <source>
        <dbReference type="EMBL" id="EAU83293.1"/>
    </source>
</evidence>
<organism evidence="1 2">
    <name type="scientific">Coprinopsis cinerea (strain Okayama-7 / 130 / ATCC MYA-4618 / FGSC 9003)</name>
    <name type="common">Inky cap fungus</name>
    <name type="synonym">Hormographiella aspergillata</name>
    <dbReference type="NCBI Taxonomy" id="240176"/>
    <lineage>
        <taxon>Eukaryota</taxon>
        <taxon>Fungi</taxon>
        <taxon>Dikarya</taxon>
        <taxon>Basidiomycota</taxon>
        <taxon>Agaricomycotina</taxon>
        <taxon>Agaricomycetes</taxon>
        <taxon>Agaricomycetidae</taxon>
        <taxon>Agaricales</taxon>
        <taxon>Agaricineae</taxon>
        <taxon>Psathyrellaceae</taxon>
        <taxon>Coprinopsis</taxon>
    </lineage>
</organism>
<evidence type="ECO:0008006" key="3">
    <source>
        <dbReference type="Google" id="ProtNLM"/>
    </source>
</evidence>
<reference evidence="1 2" key="1">
    <citation type="journal article" date="2010" name="Proc. Natl. Acad. Sci. U.S.A.">
        <title>Insights into evolution of multicellular fungi from the assembled chromosomes of the mushroom Coprinopsis cinerea (Coprinus cinereus).</title>
        <authorList>
            <person name="Stajich J.E."/>
            <person name="Wilke S.K."/>
            <person name="Ahren D."/>
            <person name="Au C.H."/>
            <person name="Birren B.W."/>
            <person name="Borodovsky M."/>
            <person name="Burns C."/>
            <person name="Canback B."/>
            <person name="Casselton L.A."/>
            <person name="Cheng C.K."/>
            <person name="Deng J."/>
            <person name="Dietrich F.S."/>
            <person name="Fargo D.C."/>
            <person name="Farman M.L."/>
            <person name="Gathman A.C."/>
            <person name="Goldberg J."/>
            <person name="Guigo R."/>
            <person name="Hoegger P.J."/>
            <person name="Hooker J.B."/>
            <person name="Huggins A."/>
            <person name="James T.Y."/>
            <person name="Kamada T."/>
            <person name="Kilaru S."/>
            <person name="Kodira C."/>
            <person name="Kues U."/>
            <person name="Kupfer D."/>
            <person name="Kwan H.S."/>
            <person name="Lomsadze A."/>
            <person name="Li W."/>
            <person name="Lilly W.W."/>
            <person name="Ma L.J."/>
            <person name="Mackey A.J."/>
            <person name="Manning G."/>
            <person name="Martin F."/>
            <person name="Muraguchi H."/>
            <person name="Natvig D.O."/>
            <person name="Palmerini H."/>
            <person name="Ramesh M.A."/>
            <person name="Rehmeyer C.J."/>
            <person name="Roe B.A."/>
            <person name="Shenoy N."/>
            <person name="Stanke M."/>
            <person name="Ter-Hovhannisyan V."/>
            <person name="Tunlid A."/>
            <person name="Velagapudi R."/>
            <person name="Vision T.J."/>
            <person name="Zeng Q."/>
            <person name="Zolan M.E."/>
            <person name="Pukkila P.J."/>
        </authorList>
    </citation>
    <scope>NUCLEOTIDE SEQUENCE [LARGE SCALE GENOMIC DNA]</scope>
    <source>
        <strain evidence="2">Okayama-7 / 130 / ATCC MYA-4618 / FGSC 9003</strain>
    </source>
</reference>
<dbReference type="VEuPathDB" id="FungiDB:CC1G_10734"/>
<dbReference type="KEGG" id="cci:CC1G_10734"/>
<dbReference type="AlphaFoldDB" id="A8P385"/>
<dbReference type="EMBL" id="AACS02000004">
    <property type="protein sequence ID" value="EAU83293.1"/>
    <property type="molecule type" value="Genomic_DNA"/>
</dbReference>
<proteinExistence type="predicted"/>
<dbReference type="RefSeq" id="XP_001838492.1">
    <property type="nucleotide sequence ID" value="XM_001838440.1"/>
</dbReference>
<dbReference type="InterPro" id="IPR032710">
    <property type="entry name" value="NTF2-like_dom_sf"/>
</dbReference>
<dbReference type="SUPFAM" id="SSF54427">
    <property type="entry name" value="NTF2-like"/>
    <property type="match status" value="1"/>
</dbReference>
<keyword evidence="2" id="KW-1185">Reference proteome</keyword>